<evidence type="ECO:0000313" key="6">
    <source>
        <dbReference type="EMBL" id="TQV92754.1"/>
    </source>
</evidence>
<dbReference type="InterPro" id="IPR036188">
    <property type="entry name" value="FAD/NAD-bd_sf"/>
</dbReference>
<dbReference type="PRINTS" id="PR00368">
    <property type="entry name" value="FADPNR"/>
</dbReference>
<reference evidence="6 7" key="1">
    <citation type="journal article" date="2019" name="Appl. Microbiol. Biotechnol.">
        <title>Genome sequence of Isaria javanica and comparative genome analysis insights into family S53 peptidase evolution in fungal entomopathogens.</title>
        <authorList>
            <person name="Lin R."/>
            <person name="Zhang X."/>
            <person name="Xin B."/>
            <person name="Zou M."/>
            <person name="Gao Y."/>
            <person name="Qin F."/>
            <person name="Hu Q."/>
            <person name="Xie B."/>
            <person name="Cheng X."/>
        </authorList>
    </citation>
    <scope>NUCLEOTIDE SEQUENCE [LARGE SCALE GENOMIC DNA]</scope>
    <source>
        <strain evidence="6 7">IJ1G</strain>
    </source>
</reference>
<comment type="similarity">
    <text evidence="1">Belongs to the class-II pyridine nucleotide-disulfide oxidoreductase family.</text>
</comment>
<dbReference type="STRING" id="43265.A0A545VNL7"/>
<organism evidence="6 7">
    <name type="scientific">Cordyceps javanica</name>
    <dbReference type="NCBI Taxonomy" id="43265"/>
    <lineage>
        <taxon>Eukaryota</taxon>
        <taxon>Fungi</taxon>
        <taxon>Dikarya</taxon>
        <taxon>Ascomycota</taxon>
        <taxon>Pezizomycotina</taxon>
        <taxon>Sordariomycetes</taxon>
        <taxon>Hypocreomycetidae</taxon>
        <taxon>Hypocreales</taxon>
        <taxon>Cordycipitaceae</taxon>
        <taxon>Cordyceps</taxon>
    </lineage>
</organism>
<dbReference type="SUPFAM" id="SSF51905">
    <property type="entry name" value="FAD/NAD(P)-binding domain"/>
    <property type="match status" value="1"/>
</dbReference>
<evidence type="ECO:0000256" key="2">
    <source>
        <dbReference type="ARBA" id="ARBA00022630"/>
    </source>
</evidence>
<name>A0A545VNL7_9HYPO</name>
<accession>A0A545VNL7</accession>
<protein>
    <submittedName>
        <fullName evidence="6">FAD-dependent pyridine nucleotide-disulfide oxidoreductase</fullName>
    </submittedName>
</protein>
<evidence type="ECO:0000256" key="4">
    <source>
        <dbReference type="SAM" id="SignalP"/>
    </source>
</evidence>
<dbReference type="InterPro" id="IPR023753">
    <property type="entry name" value="FAD/NAD-binding_dom"/>
</dbReference>
<dbReference type="GO" id="GO:0016491">
    <property type="term" value="F:oxidoreductase activity"/>
    <property type="evidence" value="ECO:0007669"/>
    <property type="project" value="UniProtKB-KW"/>
</dbReference>
<feature type="domain" description="FAD/NAD(P)-binding" evidence="5">
    <location>
        <begin position="39"/>
        <end position="353"/>
    </location>
</feature>
<dbReference type="InterPro" id="IPR050097">
    <property type="entry name" value="Ferredoxin-NADP_redctase_2"/>
</dbReference>
<dbReference type="PRINTS" id="PR00469">
    <property type="entry name" value="PNDRDTASEII"/>
</dbReference>
<evidence type="ECO:0000256" key="3">
    <source>
        <dbReference type="ARBA" id="ARBA00023002"/>
    </source>
</evidence>
<dbReference type="EMBL" id="SPUK01000014">
    <property type="protein sequence ID" value="TQV92754.1"/>
    <property type="molecule type" value="Genomic_DNA"/>
</dbReference>
<dbReference type="Proteomes" id="UP000315783">
    <property type="component" value="Unassembled WGS sequence"/>
</dbReference>
<dbReference type="PANTHER" id="PTHR48105">
    <property type="entry name" value="THIOREDOXIN REDUCTASE 1-RELATED-RELATED"/>
    <property type="match status" value="1"/>
</dbReference>
<dbReference type="GO" id="GO:0097237">
    <property type="term" value="P:cellular response to toxic substance"/>
    <property type="evidence" value="ECO:0007669"/>
    <property type="project" value="UniProtKB-ARBA"/>
</dbReference>
<evidence type="ECO:0000313" key="7">
    <source>
        <dbReference type="Proteomes" id="UP000315783"/>
    </source>
</evidence>
<dbReference type="OrthoDB" id="4570620at2759"/>
<proteinExistence type="inferred from homology"/>
<dbReference type="Pfam" id="PF07992">
    <property type="entry name" value="Pyr_redox_2"/>
    <property type="match status" value="1"/>
</dbReference>
<comment type="caution">
    <text evidence="6">The sequence shown here is derived from an EMBL/GenBank/DDBJ whole genome shotgun (WGS) entry which is preliminary data.</text>
</comment>
<feature type="chain" id="PRO_5021853664" evidence="4">
    <location>
        <begin position="18"/>
        <end position="429"/>
    </location>
</feature>
<gene>
    <name evidence="6" type="ORF">IF1G_08678</name>
</gene>
<keyword evidence="3" id="KW-0560">Oxidoreductase</keyword>
<dbReference type="Gene3D" id="3.50.50.60">
    <property type="entry name" value="FAD/NAD(P)-binding domain"/>
    <property type="match status" value="2"/>
</dbReference>
<keyword evidence="4" id="KW-0732">Signal</keyword>
<keyword evidence="7" id="KW-1185">Reference proteome</keyword>
<evidence type="ECO:0000256" key="1">
    <source>
        <dbReference type="ARBA" id="ARBA00009333"/>
    </source>
</evidence>
<dbReference type="AlphaFoldDB" id="A0A545VNL7"/>
<feature type="signal peptide" evidence="4">
    <location>
        <begin position="1"/>
        <end position="17"/>
    </location>
</feature>
<sequence>MWFRTALVAALPLLALSAPVTNNDNNGSGSSDALPRIDYDAIIVGGGPSGLAALSGLARVRRKVLLVDSGEYRNAATRHLHDLPGNDGQQTAYYRWVARKSIANYGTVTMTNGTVTEIQPERNNTYFSVTYSFNATGGGEQAITYRARKVVLGTGLRDVIPGTPGLRENFGKGIYWCPWCDGHEHADQSLGIVGPVTSAPGTYREVATLNSDVVAFTNGTAANQTMLDATEKSFPRWHAYLEAKNVTVDDRVMTSIERLADGADPSADPSLPTHPEHDLFRVHFADGNSTLRNAFIINVPTEQASTLPRDAGAKLDDGGKIAVDPTKGLATTVPGLYAVGDANNDGATNIPYALFSGKRTAVYLHVQLERENVAALLATIPVDNNNKTAAAAATENHIASRSIHEEARAVWDEMNGQPGDVLYAGEFDQ</sequence>
<evidence type="ECO:0000259" key="5">
    <source>
        <dbReference type="Pfam" id="PF07992"/>
    </source>
</evidence>
<keyword evidence="2" id="KW-0285">Flavoprotein</keyword>